<evidence type="ECO:0000256" key="6">
    <source>
        <dbReference type="PROSITE-ProRule" id="PRU10007"/>
    </source>
</evidence>
<evidence type="ECO:0000256" key="2">
    <source>
        <dbReference type="ARBA" id="ARBA00011881"/>
    </source>
</evidence>
<evidence type="ECO:0000313" key="10">
    <source>
        <dbReference type="Proteomes" id="UP000242146"/>
    </source>
</evidence>
<keyword evidence="4" id="KW-0520">NAD</keyword>
<dbReference type="InterPro" id="IPR016163">
    <property type="entry name" value="Ald_DH_C"/>
</dbReference>
<organism evidence="9 10">
    <name type="scientific">Hesseltinella vesiculosa</name>
    <dbReference type="NCBI Taxonomy" id="101127"/>
    <lineage>
        <taxon>Eukaryota</taxon>
        <taxon>Fungi</taxon>
        <taxon>Fungi incertae sedis</taxon>
        <taxon>Mucoromycota</taxon>
        <taxon>Mucoromycotina</taxon>
        <taxon>Mucoromycetes</taxon>
        <taxon>Mucorales</taxon>
        <taxon>Cunninghamellaceae</taxon>
        <taxon>Hesseltinella</taxon>
    </lineage>
</organism>
<feature type="active site" evidence="6">
    <location>
        <position position="299"/>
    </location>
</feature>
<protein>
    <recommendedName>
        <fullName evidence="5">aldehyde dehydrogenase (NAD(+))</fullName>
        <ecNumber evidence="5">1.2.1.3</ecNumber>
    </recommendedName>
</protein>
<dbReference type="PROSITE" id="PS00687">
    <property type="entry name" value="ALDEHYDE_DEHYDR_GLU"/>
    <property type="match status" value="1"/>
</dbReference>
<dbReference type="STRING" id="101127.A0A1X2GTC7"/>
<evidence type="ECO:0000256" key="4">
    <source>
        <dbReference type="ARBA" id="ARBA00023027"/>
    </source>
</evidence>
<evidence type="ECO:0000256" key="1">
    <source>
        <dbReference type="ARBA" id="ARBA00009986"/>
    </source>
</evidence>
<evidence type="ECO:0000259" key="8">
    <source>
        <dbReference type="Pfam" id="PF00171"/>
    </source>
</evidence>
<dbReference type="Pfam" id="PF00171">
    <property type="entry name" value="Aldedh"/>
    <property type="match status" value="1"/>
</dbReference>
<dbReference type="SUPFAM" id="SSF53720">
    <property type="entry name" value="ALDH-like"/>
    <property type="match status" value="1"/>
</dbReference>
<dbReference type="PANTHER" id="PTHR43521:SF1">
    <property type="entry name" value="ALPHA-AMINOADIPIC SEMIALDEHYDE DEHYDROGENASE"/>
    <property type="match status" value="1"/>
</dbReference>
<dbReference type="InterPro" id="IPR044638">
    <property type="entry name" value="ALDH7A1-like"/>
</dbReference>
<comment type="caution">
    <text evidence="9">The sequence shown here is derived from an EMBL/GenBank/DDBJ whole genome shotgun (WGS) entry which is preliminary data.</text>
</comment>
<evidence type="ECO:0000256" key="3">
    <source>
        <dbReference type="ARBA" id="ARBA00023002"/>
    </source>
</evidence>
<dbReference type="OrthoDB" id="310895at2759"/>
<dbReference type="AlphaFoldDB" id="A0A1X2GTC7"/>
<dbReference type="PANTHER" id="PTHR43521">
    <property type="entry name" value="ALPHA-AMINOADIPIC SEMIALDEHYDE DEHYDROGENASE"/>
    <property type="match status" value="1"/>
</dbReference>
<accession>A0A1X2GTC7</accession>
<dbReference type="FunFam" id="3.40.309.10:FF:000018">
    <property type="entry name" value="Alpha-aminoadipic semialdehyde dehydrogenase"/>
    <property type="match status" value="1"/>
</dbReference>
<dbReference type="GO" id="GO:0004029">
    <property type="term" value="F:aldehyde dehydrogenase (NAD+) activity"/>
    <property type="evidence" value="ECO:0007669"/>
    <property type="project" value="UniProtKB-EC"/>
</dbReference>
<sequence>MLSRATSILKRQAFQRTLSAAAPRVLAGAARPYSTTWNQYRDVLEQLGLEKNNNKGVFDGEWKAAGDIIPSYNPVNNEVIAEVIQGTVGELDVAFDRVAEAQKIWQELPVPQRGQVLLAMRDALVKNIQPLGKLVSLEMGKILPEGIGEVQEYVDILEYALGLSRMLNGAMIPSERPGHVMLETWNPLGTVGVISAFNFPVAVYGWNSAIALVAGNGVLWKPSPTTPLVAIAVTKILEKTLREHNLPPALCSLVTGGTDVGQSMTKDKRAHAISFTGSTKVGRAVGTVVQERFGKSILELGGNNAIIVTDDCDLDLAARAILFAAVGTAGQRCTTTRRLIVHESVYDTLMERLVKAYDQVKVGDPLEEGILCGPLHTKEAVNIYEQTLASVKNQGGQVLYGGKVLKEGKLANGNFVAPTLTRVTPDMDVVKNEAFVPILHTMTYKTLDEAIAINNGVAQGLSSSIFTTNPSTIFKWIGSSGADSGIINVNIPTNGAEIGGAFGGEKETGGGRESGSDSWKQYCRRGTCTINYSGALPLAQGINFG</sequence>
<reference evidence="9 10" key="1">
    <citation type="submission" date="2016-07" db="EMBL/GenBank/DDBJ databases">
        <title>Pervasive Adenine N6-methylation of Active Genes in Fungi.</title>
        <authorList>
            <consortium name="DOE Joint Genome Institute"/>
            <person name="Mondo S.J."/>
            <person name="Dannebaum R.O."/>
            <person name="Kuo R.C."/>
            <person name="Labutti K."/>
            <person name="Haridas S."/>
            <person name="Kuo A."/>
            <person name="Salamov A."/>
            <person name="Ahrendt S.R."/>
            <person name="Lipzen A."/>
            <person name="Sullivan W."/>
            <person name="Andreopoulos W.B."/>
            <person name="Clum A."/>
            <person name="Lindquist E."/>
            <person name="Daum C."/>
            <person name="Ramamoorthy G.K."/>
            <person name="Gryganskyi A."/>
            <person name="Culley D."/>
            <person name="Magnuson J.K."/>
            <person name="James T.Y."/>
            <person name="O'Malley M.A."/>
            <person name="Stajich J.E."/>
            <person name="Spatafora J.W."/>
            <person name="Visel A."/>
            <person name="Grigoriev I.V."/>
        </authorList>
    </citation>
    <scope>NUCLEOTIDE SEQUENCE [LARGE SCALE GENOMIC DNA]</scope>
    <source>
        <strain evidence="9 10">NRRL 3301</strain>
    </source>
</reference>
<evidence type="ECO:0000313" key="9">
    <source>
        <dbReference type="EMBL" id="ORX60712.1"/>
    </source>
</evidence>
<dbReference type="EC" id="1.2.1.3" evidence="5"/>
<dbReference type="InterPro" id="IPR015590">
    <property type="entry name" value="Aldehyde_DH_dom"/>
</dbReference>
<dbReference type="CDD" id="cd07130">
    <property type="entry name" value="ALDH_F7_AASADH"/>
    <property type="match status" value="1"/>
</dbReference>
<dbReference type="InterPro" id="IPR016161">
    <property type="entry name" value="Ald_DH/histidinol_DH"/>
</dbReference>
<feature type="domain" description="Aldehyde dehydrogenase" evidence="8">
    <location>
        <begin position="67"/>
        <end position="524"/>
    </location>
</feature>
<dbReference type="Proteomes" id="UP000242146">
    <property type="component" value="Unassembled WGS sequence"/>
</dbReference>
<evidence type="ECO:0000256" key="5">
    <source>
        <dbReference type="ARBA" id="ARBA00024226"/>
    </source>
</evidence>
<dbReference type="InterPro" id="IPR016162">
    <property type="entry name" value="Ald_DH_N"/>
</dbReference>
<name>A0A1X2GTC7_9FUNG</name>
<evidence type="ECO:0000256" key="7">
    <source>
        <dbReference type="RuleBase" id="RU003345"/>
    </source>
</evidence>
<dbReference type="EMBL" id="MCGT01000004">
    <property type="protein sequence ID" value="ORX60712.1"/>
    <property type="molecule type" value="Genomic_DNA"/>
</dbReference>
<gene>
    <name evidence="9" type="ORF">DM01DRAFT_1380979</name>
</gene>
<dbReference type="Gene3D" id="3.40.309.10">
    <property type="entry name" value="Aldehyde Dehydrogenase, Chain A, domain 2"/>
    <property type="match status" value="1"/>
</dbReference>
<dbReference type="Gene3D" id="3.40.605.10">
    <property type="entry name" value="Aldehyde Dehydrogenase, Chain A, domain 1"/>
    <property type="match status" value="1"/>
</dbReference>
<comment type="similarity">
    <text evidence="1 7">Belongs to the aldehyde dehydrogenase family.</text>
</comment>
<comment type="subunit">
    <text evidence="2">Homotetramer.</text>
</comment>
<keyword evidence="3 7" id="KW-0560">Oxidoreductase</keyword>
<proteinExistence type="inferred from homology"/>
<keyword evidence="10" id="KW-1185">Reference proteome</keyword>
<dbReference type="InterPro" id="IPR029510">
    <property type="entry name" value="Ald_DH_CS_GLU"/>
</dbReference>